<dbReference type="InterPro" id="IPR016032">
    <property type="entry name" value="Sig_transdc_resp-reg_C-effctor"/>
</dbReference>
<dbReference type="PRINTS" id="PR00038">
    <property type="entry name" value="HTHLUXR"/>
</dbReference>
<feature type="region of interest" description="Disordered" evidence="3">
    <location>
        <begin position="62"/>
        <end position="95"/>
    </location>
</feature>
<accession>A0ABZ1UBL7</accession>
<dbReference type="PROSITE" id="PS50043">
    <property type="entry name" value="HTH_LUXR_2"/>
    <property type="match status" value="1"/>
</dbReference>
<feature type="region of interest" description="Disordered" evidence="3">
    <location>
        <begin position="221"/>
        <end position="247"/>
    </location>
</feature>
<dbReference type="PANTHER" id="PTHR16305">
    <property type="entry name" value="TESTICULAR SOLUBLE ADENYLYL CYCLASE"/>
    <property type="match status" value="1"/>
</dbReference>
<gene>
    <name evidence="5" type="ORF">OHA16_37910</name>
</gene>
<feature type="compositionally biased region" description="Gly residues" evidence="3">
    <location>
        <begin position="340"/>
        <end position="349"/>
    </location>
</feature>
<dbReference type="EMBL" id="CP108110">
    <property type="protein sequence ID" value="WUQ88265.1"/>
    <property type="molecule type" value="Genomic_DNA"/>
</dbReference>
<dbReference type="Gene3D" id="1.10.10.10">
    <property type="entry name" value="Winged helix-like DNA-binding domain superfamily/Winged helix DNA-binding domain"/>
    <property type="match status" value="1"/>
</dbReference>
<dbReference type="PANTHER" id="PTHR16305:SF35">
    <property type="entry name" value="TRANSCRIPTIONAL ACTIVATOR DOMAIN"/>
    <property type="match status" value="1"/>
</dbReference>
<dbReference type="SUPFAM" id="SSF52540">
    <property type="entry name" value="P-loop containing nucleoside triphosphate hydrolases"/>
    <property type="match status" value="1"/>
</dbReference>
<feature type="domain" description="HTH luxR-type" evidence="4">
    <location>
        <begin position="976"/>
        <end position="1043"/>
    </location>
</feature>
<proteinExistence type="predicted"/>
<evidence type="ECO:0000256" key="1">
    <source>
        <dbReference type="ARBA" id="ARBA00022741"/>
    </source>
</evidence>
<keyword evidence="6" id="KW-1185">Reference proteome</keyword>
<feature type="compositionally biased region" description="Gly residues" evidence="3">
    <location>
        <begin position="235"/>
        <end position="247"/>
    </location>
</feature>
<evidence type="ECO:0000256" key="2">
    <source>
        <dbReference type="ARBA" id="ARBA00022840"/>
    </source>
</evidence>
<dbReference type="CDD" id="cd06170">
    <property type="entry name" value="LuxR_C_like"/>
    <property type="match status" value="1"/>
</dbReference>
<keyword evidence="2" id="KW-0067">ATP-binding</keyword>
<keyword evidence="1" id="KW-0547">Nucleotide-binding</keyword>
<dbReference type="Pfam" id="PF13191">
    <property type="entry name" value="AAA_16"/>
    <property type="match status" value="1"/>
</dbReference>
<feature type="region of interest" description="Disordered" evidence="3">
    <location>
        <begin position="307"/>
        <end position="349"/>
    </location>
</feature>
<feature type="compositionally biased region" description="Basic and acidic residues" evidence="3">
    <location>
        <begin position="319"/>
        <end position="336"/>
    </location>
</feature>
<dbReference type="InterPro" id="IPR000792">
    <property type="entry name" value="Tscrpt_reg_LuxR_C"/>
</dbReference>
<name>A0ABZ1UBL7_9ACTN</name>
<evidence type="ECO:0000259" key="4">
    <source>
        <dbReference type="PROSITE" id="PS50043"/>
    </source>
</evidence>
<dbReference type="Pfam" id="PF00196">
    <property type="entry name" value="GerE"/>
    <property type="match status" value="1"/>
</dbReference>
<reference evidence="5" key="1">
    <citation type="submission" date="2022-10" db="EMBL/GenBank/DDBJ databases">
        <title>The complete genomes of actinobacterial strains from the NBC collection.</title>
        <authorList>
            <person name="Joergensen T.S."/>
            <person name="Alvarez Arevalo M."/>
            <person name="Sterndorff E.B."/>
            <person name="Faurdal D."/>
            <person name="Vuksanovic O."/>
            <person name="Mourched A.-S."/>
            <person name="Charusanti P."/>
            <person name="Shaw S."/>
            <person name="Blin K."/>
            <person name="Weber T."/>
        </authorList>
    </citation>
    <scope>NUCLEOTIDE SEQUENCE</scope>
    <source>
        <strain evidence="5">NBC_00222</strain>
    </source>
</reference>
<dbReference type="Proteomes" id="UP001432222">
    <property type="component" value="Chromosome"/>
</dbReference>
<dbReference type="PROSITE" id="PS00622">
    <property type="entry name" value="HTH_LUXR_1"/>
    <property type="match status" value="1"/>
</dbReference>
<dbReference type="SMART" id="SM00421">
    <property type="entry name" value="HTH_LUXR"/>
    <property type="match status" value="1"/>
</dbReference>
<sequence>MNRPLPSTAPEGEAPGAAFVGRVGELARLTDALTRPPAVLLIEGEAGSGKSRLVAEAVRALDGLDGRPGSGTTPHGTAPDGTPTAPGGTAPRRPVLLGRCHPLREPEPFGPVVDALRDAAALLPPPAELPPSTGALRLVLPDLAAQLPAAPPDGGTLLSARRLLAQGVRALLTALDAPVLVVEDLQWADDATLDLLVRLARDLPPRLALVVTYRPEDLPPGAPAPGAAFRPAPAGTGGHGAGEGHGAVGAPVRLERLEPLDEREVAGLARSVLGPAATPELARVLHERSQGLPLAVEEDLRALAERTLAERAPAYPDRPTGDRPTPDRQTVERQTVERTGGTGGAGGRAVGGDLAAVLARAEIPRGLRDAVTERLARLGGNGAAVVAAAAVLGVPADEELLTAVAGLDAEAGADGLTEALHAAVLRETAPDRYAFRSPSARQVAHGRVVGPRRRVLHQRAAAALGTREPRPLARIAEHTLAMGDRPAWQDLAQAAADQAAALGDPGGARRMLRGLLDEPDLDPRRRGRAALALARLAADDVDPAASVQVLSGMVADPRLPVADRGEIRLALGFLMAVHSGNRAGFDRIRESLEELEERPVRAARAMVAIAMDERDGAGRRAGEWLARAEGLLAANPDEDVSAAVRATSLTFQARDGDPAVWDRLDELPRDSERPEVMRQTTRALYNTGEIAIELGYDRRSANLLEESRRLARLTGIPYLECYSRLALIRLDMLAGRWDLVEPRFARLGAEFDDLAMAGAERSLLFGRLAAGRGRLALAREEFEIAARFGQRESQVTVALRAAAGLGGLQLLEGDTTGAADTVGPALATARQADAWARTAELLPVAVEALLATGGRAEAGEVTEEATESLTDRGAPAVTAALHLARGLLLDADGDPEAAEAFTRARDHWQDIGRPYEAARADERIAAVLAALDRARAAERMAAAERVYLELGATTDTARCRKLRRDLDLGGIGSPGRRGYGKRLSPRERQVAELLAQGTGNQDIAQALFLSPRTVEHHVANVLAKLGTGRAGTAQALARADAEDAAGEGGG</sequence>
<evidence type="ECO:0000313" key="5">
    <source>
        <dbReference type="EMBL" id="WUQ88265.1"/>
    </source>
</evidence>
<evidence type="ECO:0000256" key="3">
    <source>
        <dbReference type="SAM" id="MobiDB-lite"/>
    </source>
</evidence>
<evidence type="ECO:0000313" key="6">
    <source>
        <dbReference type="Proteomes" id="UP001432222"/>
    </source>
</evidence>
<dbReference type="InterPro" id="IPR027417">
    <property type="entry name" value="P-loop_NTPase"/>
</dbReference>
<dbReference type="InterPro" id="IPR041664">
    <property type="entry name" value="AAA_16"/>
</dbReference>
<protein>
    <submittedName>
        <fullName evidence="5">AAA family ATPase</fullName>
    </submittedName>
</protein>
<dbReference type="SUPFAM" id="SSF46894">
    <property type="entry name" value="C-terminal effector domain of the bipartite response regulators"/>
    <property type="match status" value="1"/>
</dbReference>
<organism evidence="5 6">
    <name type="scientific">Kitasatospora purpeofusca</name>
    <dbReference type="NCBI Taxonomy" id="67352"/>
    <lineage>
        <taxon>Bacteria</taxon>
        <taxon>Bacillati</taxon>
        <taxon>Actinomycetota</taxon>
        <taxon>Actinomycetes</taxon>
        <taxon>Kitasatosporales</taxon>
        <taxon>Streptomycetaceae</taxon>
        <taxon>Kitasatospora</taxon>
    </lineage>
</organism>
<dbReference type="RefSeq" id="WP_328958813.1">
    <property type="nucleotide sequence ID" value="NZ_CP108110.1"/>
</dbReference>
<dbReference type="InterPro" id="IPR036388">
    <property type="entry name" value="WH-like_DNA-bd_sf"/>
</dbReference>
<feature type="compositionally biased region" description="Low complexity" evidence="3">
    <location>
        <begin position="224"/>
        <end position="234"/>
    </location>
</feature>